<protein>
    <submittedName>
        <fullName evidence="1">Uncharacterized protein</fullName>
    </submittedName>
</protein>
<dbReference type="VEuPathDB" id="FungiDB:RhiirFUN_011969"/>
<organism evidence="1 2">
    <name type="scientific">Rhizophagus irregularis</name>
    <dbReference type="NCBI Taxonomy" id="588596"/>
    <lineage>
        <taxon>Eukaryota</taxon>
        <taxon>Fungi</taxon>
        <taxon>Fungi incertae sedis</taxon>
        <taxon>Mucoromycota</taxon>
        <taxon>Glomeromycotina</taxon>
        <taxon>Glomeromycetes</taxon>
        <taxon>Glomerales</taxon>
        <taxon>Glomeraceae</taxon>
        <taxon>Rhizophagus</taxon>
    </lineage>
</organism>
<evidence type="ECO:0000313" key="2">
    <source>
        <dbReference type="Proteomes" id="UP000232688"/>
    </source>
</evidence>
<sequence>MGFGQFWTILDSPKPSFGQFWTVLDCPKPIELLDTLNTSFRFLGVWFSLSASSQFVLEQACSMVKDMAALLGPKKLLAQHVAYLYNAVLLPRLEFRLQTTLFSENTMFSVLRKKAGLATTTPLALLLGNSGKILASPCGRYLMNWSDLRYLGIVGRKGQIPIWFNFIKNNFFSSSFSSLFLPLYFINSSFTLASPCLLDHTVKDYHFYPQWAINFNSATQTLSVGRVCITYKKPNSAIMSHWLTVFTLADKLSYNPCPGCSFNIPALSKKSAIKQRCNSEKCFFNVSLSETMGYPTRNAKVFAAYLPITLSTSWSYATSLALPASSALSSPSTTRIEDDALPLSVHTMYTDGSFFSAKDSSPPSMTSAWLALDDNEFIPDSSSLCLPSCFPSALRSDCSQLISLWARFVDASFSPKLLFPAHGDDIYNIQADFLAKDAHSSLQPTFSPLTFCHAPCLLTFNSLPIDMNIRHFLRSIVDARALLSFCSMARFTALSSPALFDWAGIHFCLLQIKGFASHKNGHPEFWIFCIKLLLDMLPTLTTLQRRMPHLYSLDWFCPQCNSAPEDLNHLWTCLYILPDLNPCLTHRSEVIKFRDSCLSSFLSLKSLDISFQTGFSTLDCWDYDTLLRPQYFPLSVIYKTISPLLNEIWLCRNVLFHAWEESQGISAASKLRGPSSQSSSITISSQFHNSSLATVSQNSWISWISSSIIRGGS</sequence>
<gene>
    <name evidence="1" type="ORF">RhiirA1_474811</name>
</gene>
<dbReference type="VEuPathDB" id="FungiDB:RhiirA1_474811"/>
<dbReference type="VEuPathDB" id="FungiDB:FUN_018812"/>
<accession>A0A2N0QXX3</accession>
<proteinExistence type="predicted"/>
<comment type="caution">
    <text evidence="1">The sequence shown here is derived from an EMBL/GenBank/DDBJ whole genome shotgun (WGS) entry which is preliminary data.</text>
</comment>
<name>A0A2N0QXX3_9GLOM</name>
<dbReference type="EMBL" id="LLXH01002362">
    <property type="protein sequence ID" value="PKC55914.1"/>
    <property type="molecule type" value="Genomic_DNA"/>
</dbReference>
<evidence type="ECO:0000313" key="1">
    <source>
        <dbReference type="EMBL" id="PKC55914.1"/>
    </source>
</evidence>
<reference evidence="1 2" key="2">
    <citation type="submission" date="2017-10" db="EMBL/GenBank/DDBJ databases">
        <title>Genome analyses suggest a sexual origin of heterokaryosis in a supposedly ancient asexual fungus.</title>
        <authorList>
            <person name="Corradi N."/>
            <person name="Sedzielewska K."/>
            <person name="Noel J."/>
            <person name="Charron P."/>
            <person name="Farinelli L."/>
            <person name="Marton T."/>
            <person name="Kruger M."/>
            <person name="Pelin A."/>
            <person name="Brachmann A."/>
            <person name="Corradi N."/>
        </authorList>
    </citation>
    <scope>NUCLEOTIDE SEQUENCE [LARGE SCALE GENOMIC DNA]</scope>
    <source>
        <strain evidence="1 2">A1</strain>
    </source>
</reference>
<reference evidence="1 2" key="1">
    <citation type="submission" date="2017-10" db="EMBL/GenBank/DDBJ databases">
        <title>Extensive intraspecific genome diversity in a model arbuscular mycorrhizal fungus.</title>
        <authorList>
            <person name="Chen E.C.H."/>
            <person name="Morin E."/>
            <person name="Baudet D."/>
            <person name="Noel J."/>
            <person name="Ndikumana S."/>
            <person name="Charron P."/>
            <person name="St-Onge C."/>
            <person name="Giorgi J."/>
            <person name="Grigoriev I.V."/>
            <person name="Roux C."/>
            <person name="Martin F.M."/>
            <person name="Corradi N."/>
        </authorList>
    </citation>
    <scope>NUCLEOTIDE SEQUENCE [LARGE SCALE GENOMIC DNA]</scope>
    <source>
        <strain evidence="1 2">A1</strain>
    </source>
</reference>
<dbReference type="Proteomes" id="UP000232688">
    <property type="component" value="Unassembled WGS sequence"/>
</dbReference>
<dbReference type="AlphaFoldDB" id="A0A2N0QXX3"/>